<keyword evidence="1" id="KW-0812">Transmembrane</keyword>
<feature type="transmembrane region" description="Helical" evidence="1">
    <location>
        <begin position="14"/>
        <end position="32"/>
    </location>
</feature>
<keyword evidence="1" id="KW-1133">Transmembrane helix</keyword>
<evidence type="ECO:0000313" key="3">
    <source>
        <dbReference type="Proteomes" id="UP000051802"/>
    </source>
</evidence>
<evidence type="ECO:0000256" key="1">
    <source>
        <dbReference type="SAM" id="Phobius"/>
    </source>
</evidence>
<evidence type="ECO:0000313" key="2">
    <source>
        <dbReference type="EMBL" id="KRG45380.1"/>
    </source>
</evidence>
<accession>A0A0R0AW45</accession>
<name>A0A0R0AW45_9GAMM</name>
<dbReference type="AlphaFoldDB" id="A0A0R0AW45"/>
<keyword evidence="1" id="KW-0472">Membrane</keyword>
<reference evidence="2 3" key="1">
    <citation type="submission" date="2015-10" db="EMBL/GenBank/DDBJ databases">
        <title>Genome sequencing and analysis of members of genus Stenotrophomonas.</title>
        <authorList>
            <person name="Patil P.P."/>
            <person name="Midha S."/>
            <person name="Patil P.B."/>
        </authorList>
    </citation>
    <scope>NUCLEOTIDE SEQUENCE [LARGE SCALE GENOMIC DNA]</scope>
    <source>
        <strain evidence="2 3">JCM 16536</strain>
    </source>
</reference>
<protein>
    <recommendedName>
        <fullName evidence="4">Transmembrane protein</fullName>
    </recommendedName>
</protein>
<proteinExistence type="predicted"/>
<evidence type="ECO:0008006" key="4">
    <source>
        <dbReference type="Google" id="ProtNLM"/>
    </source>
</evidence>
<sequence>MGGRDVVSFPGEEWVFMCIGFAAGFWCLREIIRAIRHDVIRDGHFMGMHHRKDDETKFWGHVFSWCLYLVLCFGVSFMMLRDQLAG</sequence>
<keyword evidence="3" id="KW-1185">Reference proteome</keyword>
<comment type="caution">
    <text evidence="2">The sequence shown here is derived from an EMBL/GenBank/DDBJ whole genome shotgun (WGS) entry which is preliminary data.</text>
</comment>
<dbReference type="EMBL" id="LLXU01000063">
    <property type="protein sequence ID" value="KRG45380.1"/>
    <property type="molecule type" value="Genomic_DNA"/>
</dbReference>
<dbReference type="Proteomes" id="UP000051802">
    <property type="component" value="Unassembled WGS sequence"/>
</dbReference>
<gene>
    <name evidence="2" type="ORF">ARC20_07605</name>
</gene>
<feature type="transmembrane region" description="Helical" evidence="1">
    <location>
        <begin position="58"/>
        <end position="80"/>
    </location>
</feature>
<organism evidence="2 3">
    <name type="scientific">Stenotrophomonas panacihumi</name>
    <dbReference type="NCBI Taxonomy" id="676599"/>
    <lineage>
        <taxon>Bacteria</taxon>
        <taxon>Pseudomonadati</taxon>
        <taxon>Pseudomonadota</taxon>
        <taxon>Gammaproteobacteria</taxon>
        <taxon>Lysobacterales</taxon>
        <taxon>Lysobacteraceae</taxon>
        <taxon>Stenotrophomonas</taxon>
    </lineage>
</organism>